<dbReference type="PROSITE" id="PS51257">
    <property type="entry name" value="PROKAR_LIPOPROTEIN"/>
    <property type="match status" value="1"/>
</dbReference>
<dbReference type="PANTHER" id="PTHR43649:SF30">
    <property type="entry name" value="ABC TRANSPORTER SUBSTRATE-BINDING PROTEIN"/>
    <property type="match status" value="1"/>
</dbReference>
<evidence type="ECO:0000313" key="2">
    <source>
        <dbReference type="EMBL" id="MDT0541945.1"/>
    </source>
</evidence>
<dbReference type="EMBL" id="JAVRFD010000001">
    <property type="protein sequence ID" value="MDT0541945.1"/>
    <property type="molecule type" value="Genomic_DNA"/>
</dbReference>
<dbReference type="RefSeq" id="WP_311722233.1">
    <property type="nucleotide sequence ID" value="NZ_JAVRFD010000001.1"/>
</dbReference>
<reference evidence="2" key="1">
    <citation type="submission" date="2024-05" db="EMBL/GenBank/DDBJ databases">
        <title>30 novel species of actinomycetes from the DSMZ collection.</title>
        <authorList>
            <person name="Nouioui I."/>
        </authorList>
    </citation>
    <scope>NUCLEOTIDE SEQUENCE</scope>
    <source>
        <strain evidence="2">DSM 41529</strain>
    </source>
</reference>
<dbReference type="Pfam" id="PF01547">
    <property type="entry name" value="SBP_bac_1"/>
    <property type="match status" value="1"/>
</dbReference>
<feature type="signal peptide" evidence="1">
    <location>
        <begin position="1"/>
        <end position="28"/>
    </location>
</feature>
<feature type="chain" id="PRO_5046629050" evidence="1">
    <location>
        <begin position="29"/>
        <end position="426"/>
    </location>
</feature>
<organism evidence="2 3">
    <name type="scientific">Streptomyces lonegramiae</name>
    <dbReference type="NCBI Taxonomy" id="3075524"/>
    <lineage>
        <taxon>Bacteria</taxon>
        <taxon>Bacillati</taxon>
        <taxon>Actinomycetota</taxon>
        <taxon>Actinomycetes</taxon>
        <taxon>Kitasatosporales</taxon>
        <taxon>Streptomycetaceae</taxon>
        <taxon>Streptomyces</taxon>
    </lineage>
</organism>
<name>A0ABU2X9Z8_9ACTN</name>
<dbReference type="InterPro" id="IPR006059">
    <property type="entry name" value="SBP"/>
</dbReference>
<dbReference type="Proteomes" id="UP001180754">
    <property type="component" value="Unassembled WGS sequence"/>
</dbReference>
<gene>
    <name evidence="2" type="ORF">RND15_04320</name>
</gene>
<dbReference type="Gene3D" id="3.40.190.10">
    <property type="entry name" value="Periplasmic binding protein-like II"/>
    <property type="match status" value="2"/>
</dbReference>
<accession>A0ABU2X9Z8</accession>
<comment type="caution">
    <text evidence="2">The sequence shown here is derived from an EMBL/GenBank/DDBJ whole genome shotgun (WGS) entry which is preliminary data.</text>
</comment>
<keyword evidence="3" id="KW-1185">Reference proteome</keyword>
<dbReference type="PANTHER" id="PTHR43649">
    <property type="entry name" value="ARABINOSE-BINDING PROTEIN-RELATED"/>
    <property type="match status" value="1"/>
</dbReference>
<evidence type="ECO:0000256" key="1">
    <source>
        <dbReference type="SAM" id="SignalP"/>
    </source>
</evidence>
<protein>
    <submittedName>
        <fullName evidence="2">Extracellular solute-binding protein</fullName>
    </submittedName>
</protein>
<sequence length="426" mass="46111">MRLGSIHWGRRMAAAALGLAVVATTAGCGGGTGGNDKVTLRFTWWGNADRAEITQKVIDLFEAENPKIKIETSYSEFDAYWEKMATQFAGGGGPDILTMDYRYIREYADRNVLAEINGVNTTKMSPNLLSSGRIDGRTYAIPVGQTTQALLYDPKVWKSAGEHAPENGWTWSDLEAGAAEVSEASGGKVRGVTSFGQIEDWFEVWLRQQGKTLYTDDGKLGYTAADLAAYWKLAERLRTSGAATQAAETTKMDGSQANSPLVKKTSAAEFNYDSGLTAASWEIYGRPLKLSTFPSSGSELGQYAKPSMLMSITRRSKHPKEAAKFVDFLLNDTKAGTIQSTSRGMPANSDVRAAVGKSLTGPPRLAYDFETALLPKLTAAPPPPPKGAGAVKAALQRVYDDVMFERSTPEKAAGEFIKEAEQAINR</sequence>
<keyword evidence="1" id="KW-0732">Signal</keyword>
<proteinExistence type="predicted"/>
<evidence type="ECO:0000313" key="3">
    <source>
        <dbReference type="Proteomes" id="UP001180754"/>
    </source>
</evidence>
<dbReference type="SUPFAM" id="SSF53850">
    <property type="entry name" value="Periplasmic binding protein-like II"/>
    <property type="match status" value="1"/>
</dbReference>
<dbReference type="InterPro" id="IPR050490">
    <property type="entry name" value="Bact_solute-bd_prot1"/>
</dbReference>